<accession>A0A8J7BYY1</accession>
<comment type="caution">
    <text evidence="1">The sequence shown here is derived from an EMBL/GenBank/DDBJ whole genome shotgun (WGS) entry which is preliminary data.</text>
</comment>
<proteinExistence type="predicted"/>
<dbReference type="EMBL" id="JACXAE010000072">
    <property type="protein sequence ID" value="MBD2774813.1"/>
    <property type="molecule type" value="Genomic_DNA"/>
</dbReference>
<reference evidence="1" key="1">
    <citation type="submission" date="2020-09" db="EMBL/GenBank/DDBJ databases">
        <title>Iningainema tapete sp. nov. (Scytonemataceae, Cyanobacteria) from greenhouses in central Florida (USA) produces two types of nodularin with biosynthetic potential for microcystin-LR and anabaenopeptins.</title>
        <authorList>
            <person name="Berthold D.E."/>
            <person name="Lefler F.W."/>
            <person name="Huang I.-S."/>
            <person name="Abdulla H."/>
            <person name="Zimba P.V."/>
            <person name="Laughinghouse H.D. IV."/>
        </authorList>
    </citation>
    <scope>NUCLEOTIDE SEQUENCE</scope>
    <source>
        <strain evidence="1">BLCCT55</strain>
    </source>
</reference>
<gene>
    <name evidence="1" type="ORF">ICL16_22765</name>
</gene>
<sequence>MKNNDEVNHICLDSIDTKLALEHWLEYKLRLSQVEYATYATEPPRDEQTILRDTTRFEKTSFRVQGRIIYCELATGRYWYVDNLHFGEAAHLEVFDKTGNNHLGEADLDGTIDNLKRDANKTITLS</sequence>
<keyword evidence="2" id="KW-1185">Reference proteome</keyword>
<organism evidence="1 2">
    <name type="scientific">Iningainema tapete BLCC-T55</name>
    <dbReference type="NCBI Taxonomy" id="2748662"/>
    <lineage>
        <taxon>Bacteria</taxon>
        <taxon>Bacillati</taxon>
        <taxon>Cyanobacteriota</taxon>
        <taxon>Cyanophyceae</taxon>
        <taxon>Nostocales</taxon>
        <taxon>Scytonemataceae</taxon>
        <taxon>Iningainema tapete</taxon>
    </lineage>
</organism>
<dbReference type="Proteomes" id="UP000629098">
    <property type="component" value="Unassembled WGS sequence"/>
</dbReference>
<protein>
    <submittedName>
        <fullName evidence="1">Uncharacterized protein</fullName>
    </submittedName>
</protein>
<evidence type="ECO:0000313" key="1">
    <source>
        <dbReference type="EMBL" id="MBD2774813.1"/>
    </source>
</evidence>
<dbReference type="AlphaFoldDB" id="A0A8J7BYY1"/>
<name>A0A8J7BYY1_9CYAN</name>
<evidence type="ECO:0000313" key="2">
    <source>
        <dbReference type="Proteomes" id="UP000629098"/>
    </source>
</evidence>